<proteinExistence type="predicted"/>
<organism evidence="1 2">
    <name type="scientific">Larimichthys crocea</name>
    <name type="common">Large yellow croaker</name>
    <name type="synonym">Pseudosciaena crocea</name>
    <dbReference type="NCBI Taxonomy" id="215358"/>
    <lineage>
        <taxon>Eukaryota</taxon>
        <taxon>Metazoa</taxon>
        <taxon>Chordata</taxon>
        <taxon>Craniata</taxon>
        <taxon>Vertebrata</taxon>
        <taxon>Euteleostomi</taxon>
        <taxon>Actinopterygii</taxon>
        <taxon>Neopterygii</taxon>
        <taxon>Teleostei</taxon>
        <taxon>Neoteleostei</taxon>
        <taxon>Acanthomorphata</taxon>
        <taxon>Eupercaria</taxon>
        <taxon>Sciaenidae</taxon>
        <taxon>Larimichthys</taxon>
    </lineage>
</organism>
<dbReference type="Proteomes" id="UP000793456">
    <property type="component" value="Chromosome XIV"/>
</dbReference>
<sequence length="1033" mass="112817">MAGQGGLEKLSVGVLSAEQQEKLRLFKIKTRIENEKYLRSHSEVEVLIGDFVRDVLLKRPADICEFAAGHPAPQTSLMYTVFNVSDDLPIKDRTHGNSNSLLSAFKNILDSVNDPHSRAHLDDSDTMANMMWNSSNLPSMIQIISNTTDESACYMHAFVAPMCWETLTTQSEDIMDSQDYDKLLWAAKPALQDMPSSKMKLPKKIGGQKVKKMMKMLKEVYDPMPEDQKKKVVKWAKEQITQNYFNCTLRTASNSRLHLAHCKSSLKWLNLEALSMMGPYVTRLAPHDLDSSPKEKLCDYFGSKQFKSAMAMATKINPSLAKRFLQRFQECFTGEEFAENVDKLGTLACHTYDVPDLTAVASRTLLTELENCSSDNPRIKKLKMKLVQSAMSDLSPSEAVNKLGSSVTFLSPKQLSEIPKDVLRKALQNLGSNAQWTQGQLQTLVKNQLGDKKCAKISGTELKTLQSVARGLPSCMLEQVSASEILNDTEALKNISKRMKKGQLKAMLQGLRSSADPSELVKKLHGPLLQSISLSTLSTVNFSSVDQVEDKIWSLAQAAYLAKKMETLHQLNYSPSDVTALPDSVCPVLLDKMEMANLSCLPPRSLSRSALSKRALLCLTNGAALSGLTAEDVSRLGQLLCELQPSQLSQMAPSVLNFSLQTMAASCHHIPPRHREDLIHLVKQTYGTRNSNAGGNSNNNSNSTSDLSSDGGSSTPDLGSAIPNETMILELGMNNVYWTPEQLRQIDGDVFLKTVVTLGKVTDYSEDQLAALKVLALKEFGPQITDIEKDEVTDMGCITQSFTNEELKQLPFSLASLAEIGKCGWNESQVTCRRCGPAVAKHNELVVEHLTSAQMIELSLIICGLSAEDIGKLNLTAFGDAVGSMDVKCSYEVSQHFSKLLMSAYGDPGNWTPAQVTDLGNMIAGLDGEQLASLDPSVFSFISASCIPLIPPSSLVALSVAQLEALGPDNAALVTDEQRSALREDQLAALEKATTGGSREQTAAPSGAPSLSVEGISAVMKPLLFLLTGFLLL</sequence>
<keyword evidence="2" id="KW-1185">Reference proteome</keyword>
<evidence type="ECO:0000313" key="1">
    <source>
        <dbReference type="EMBL" id="TMS10992.1"/>
    </source>
</evidence>
<accession>A0ACD3QV09</accession>
<name>A0ACD3QV09_LARCR</name>
<evidence type="ECO:0000313" key="2">
    <source>
        <dbReference type="Proteomes" id="UP000793456"/>
    </source>
</evidence>
<reference evidence="1" key="1">
    <citation type="submission" date="2018-11" db="EMBL/GenBank/DDBJ databases">
        <title>The sequence and de novo assembly of Larimichthys crocea genome using PacBio and Hi-C technologies.</title>
        <authorList>
            <person name="Xu P."/>
            <person name="Chen B."/>
            <person name="Zhou Z."/>
            <person name="Ke Q."/>
            <person name="Wu Y."/>
            <person name="Bai H."/>
            <person name="Pu F."/>
        </authorList>
    </citation>
    <scope>NUCLEOTIDE SEQUENCE</scope>
    <source>
        <tissue evidence="1">Muscle</tissue>
    </source>
</reference>
<dbReference type="EMBL" id="CM011687">
    <property type="protein sequence ID" value="TMS10992.1"/>
    <property type="molecule type" value="Genomic_DNA"/>
</dbReference>
<comment type="caution">
    <text evidence="1">The sequence shown here is derived from an EMBL/GenBank/DDBJ whole genome shotgun (WGS) entry which is preliminary data.</text>
</comment>
<gene>
    <name evidence="1" type="ORF">E3U43_019985</name>
</gene>
<protein>
    <submittedName>
        <fullName evidence="1">Uncharacterized protein</fullName>
    </submittedName>
</protein>